<feature type="region of interest" description="Disordered" evidence="3">
    <location>
        <begin position="1193"/>
        <end position="1269"/>
    </location>
</feature>
<evidence type="ECO:0000313" key="5">
    <source>
        <dbReference type="EMBL" id="OLP96018.1"/>
    </source>
</evidence>
<dbReference type="GO" id="GO:0032432">
    <property type="term" value="C:actin filament bundle"/>
    <property type="evidence" value="ECO:0007669"/>
    <property type="project" value="TreeGrafter"/>
</dbReference>
<reference evidence="5 6" key="1">
    <citation type="submission" date="2016-02" db="EMBL/GenBank/DDBJ databases">
        <title>Genome analysis of coral dinoflagellate symbionts highlights evolutionary adaptations to a symbiotic lifestyle.</title>
        <authorList>
            <person name="Aranda M."/>
            <person name="Li Y."/>
            <person name="Liew Y.J."/>
            <person name="Baumgarten S."/>
            <person name="Simakov O."/>
            <person name="Wilson M."/>
            <person name="Piel J."/>
            <person name="Ashoor H."/>
            <person name="Bougouffa S."/>
            <person name="Bajic V.B."/>
            <person name="Ryu T."/>
            <person name="Ravasi T."/>
            <person name="Bayer T."/>
            <person name="Micklem G."/>
            <person name="Kim H."/>
            <person name="Bhak J."/>
            <person name="Lajeunesse T.C."/>
            <person name="Voolstra C.R."/>
        </authorList>
    </citation>
    <scope>NUCLEOTIDE SEQUENCE [LARGE SCALE GENOMIC DNA]</scope>
    <source>
        <strain evidence="5 6">CCMP2467</strain>
    </source>
</reference>
<dbReference type="GO" id="GO:0005884">
    <property type="term" value="C:actin filament"/>
    <property type="evidence" value="ECO:0007669"/>
    <property type="project" value="TreeGrafter"/>
</dbReference>
<proteinExistence type="predicted"/>
<feature type="region of interest" description="Disordered" evidence="3">
    <location>
        <begin position="800"/>
        <end position="821"/>
    </location>
</feature>
<dbReference type="InterPro" id="IPR001715">
    <property type="entry name" value="CH_dom"/>
</dbReference>
<feature type="compositionally biased region" description="Acidic residues" evidence="3">
    <location>
        <begin position="1197"/>
        <end position="1212"/>
    </location>
</feature>
<sequence>MPLGSNVAMAFALAVYRFVDHRRAARAVAVAVLLVLARLWQGMQRRVYGVSRMTLPLKTLLPQVPAVAAESAAREVNDRGTDEVEVKGPKVSSVMYQCVAFRIGDFVTYPGNQVGRIVGIDDDGDLFVRTDHGRKAVWYISKCSKALSAGDRVQYPCGEVGTVMEFDEDGDLHVRKDGGATARWYASKTRRLLSVGDKVQYTCGEVATVVGFDCDGDIMVVTPNGRKATWFAQKCLPVKGASDLMALSEPDKELRTIQLCHCFMEVAPTERAKCLLVPHEIMQGSSDKLQTFLAAIFLDFPMLQDAFVSGSAAEALYERLCKVLDYMEAFAGRAGYEPLADPTPLLHAGEETQALATISVQQILLRWINAQLSMENPQHRPVENFGSDLQDGIALSKLLTIIAPEACPVLFSENREERLDQVIAAATRCGDGTEVLTVNAVVEGQSDMLACFVAALLLVRPNLSALPDSLLAMHLMKLEEVCGEGFAAVSIDNPSETMKFCLELDGCWQEFRLAAQAVQEASKTMSSILERVHAFLGETLSHRARGQPKTMLDAKELREFHLYTQVNADRLSQTLGKEAGKEAGKEEKLEPAVFAKLEEQLRRHFRLLRDIYKHYSSSSPSGAHGVALEGLLKLFQECKLRSKELAPHHLEVIFNDHLEDKSKTGEDRLLASHEFVEVLVQCANKKFRSACASPDNLAEQMLLLIDLHLRPNACNDAESMFQKMAYSPEVRQVLDQHSRELKDIFQLYATLDMSTTDAMQRASTMNITEFQMLLDDTGFLDEALTEVAVQQIFQGIQQDATAADDEENAGEPEDGAGLDDDDEMSFSEFLDGLVAVAAYKYPDPFIPLSSRINTFLLQLFVALRKHWSRKRGAPQVDAMLNALQKKMRTFHLRGRRYQVLPQGPLKNLTDQDSPEARRELMRSVRTPASIRLRPDPVDCGEDGIVAVNLARPFDLASSGRTVLRARQRAAYQAAVSRVLSDRGGSDLRAQVTHFIGGPCEEEKVACCIVASSSGYSIVQDDACLLAGLSVAEELASTGGAAAEGAAAALRLSAIEAGAGISSISTIDTDEGKEDASSVTKRRRIELEAEGSPSSNPAHDPSVRVFVYWGYAGWSRCQLMGEIARGSWGLCKANTQDVVSKSPDEVWHAVYPRLVFAPRSEMSESYGGESPEEEERRQQLRRMAIIHDLLTGRQAAREEEEEATNEAEEEEVQDGAQERAALAEELEAADASESEEEAEESAPIVTDEDVSGEECEGMVQPVPQTVTAQE</sequence>
<dbReference type="GO" id="GO:0051639">
    <property type="term" value="P:actin filament network formation"/>
    <property type="evidence" value="ECO:0007669"/>
    <property type="project" value="TreeGrafter"/>
</dbReference>
<dbReference type="Gene3D" id="3.40.1740.10">
    <property type="entry name" value="VC0467-like"/>
    <property type="match status" value="1"/>
</dbReference>
<evidence type="ECO:0000313" key="6">
    <source>
        <dbReference type="Proteomes" id="UP000186817"/>
    </source>
</evidence>
<dbReference type="GO" id="GO:0051015">
    <property type="term" value="F:actin filament binding"/>
    <property type="evidence" value="ECO:0007669"/>
    <property type="project" value="InterPro"/>
</dbReference>
<dbReference type="InterPro" id="IPR036872">
    <property type="entry name" value="CH_dom_sf"/>
</dbReference>
<feature type="domain" description="Calponin-homology (CH)" evidence="4">
    <location>
        <begin position="358"/>
        <end position="461"/>
    </location>
</feature>
<evidence type="ECO:0000256" key="1">
    <source>
        <dbReference type="ARBA" id="ARBA00022737"/>
    </source>
</evidence>
<keyword evidence="6" id="KW-1185">Reference proteome</keyword>
<dbReference type="Gene3D" id="1.10.418.10">
    <property type="entry name" value="Calponin-like domain"/>
    <property type="match status" value="1"/>
</dbReference>
<dbReference type="Proteomes" id="UP000186817">
    <property type="component" value="Unassembled WGS sequence"/>
</dbReference>
<feature type="compositionally biased region" description="Acidic residues" evidence="3">
    <location>
        <begin position="802"/>
        <end position="821"/>
    </location>
</feature>
<evidence type="ECO:0000259" key="4">
    <source>
        <dbReference type="PROSITE" id="PS50021"/>
    </source>
</evidence>
<dbReference type="SMART" id="SM00033">
    <property type="entry name" value="CH"/>
    <property type="match status" value="1"/>
</dbReference>
<name>A0A1Q9DLH9_SYMMI</name>
<feature type="compositionally biased region" description="Acidic residues" evidence="3">
    <location>
        <begin position="1223"/>
        <end position="1255"/>
    </location>
</feature>
<dbReference type="SUPFAM" id="SSF143456">
    <property type="entry name" value="VC0467-like"/>
    <property type="match status" value="1"/>
</dbReference>
<dbReference type="PANTHER" id="PTHR19961">
    <property type="entry name" value="FIMBRIN/PLASTIN"/>
    <property type="match status" value="1"/>
</dbReference>
<dbReference type="InterPro" id="IPR003774">
    <property type="entry name" value="AlgH-like"/>
</dbReference>
<protein>
    <submittedName>
        <fullName evidence="5">Fimbrin</fullName>
    </submittedName>
</protein>
<dbReference type="Pfam" id="PF02622">
    <property type="entry name" value="DUF179"/>
    <property type="match status" value="1"/>
</dbReference>
<dbReference type="GO" id="GO:0051017">
    <property type="term" value="P:actin filament bundle assembly"/>
    <property type="evidence" value="ECO:0007669"/>
    <property type="project" value="InterPro"/>
</dbReference>
<dbReference type="OrthoDB" id="69923at2759"/>
<dbReference type="SUPFAM" id="SSF47576">
    <property type="entry name" value="Calponin-homology domain, CH-domain"/>
    <property type="match status" value="1"/>
</dbReference>
<gene>
    <name evidence="5" type="primary">fimA</name>
    <name evidence="5" type="ORF">AK812_SmicGene21815</name>
</gene>
<dbReference type="Pfam" id="PF00307">
    <property type="entry name" value="CH"/>
    <property type="match status" value="1"/>
</dbReference>
<keyword evidence="1" id="KW-0677">Repeat</keyword>
<dbReference type="GO" id="GO:0005737">
    <property type="term" value="C:cytoplasm"/>
    <property type="evidence" value="ECO:0007669"/>
    <property type="project" value="TreeGrafter"/>
</dbReference>
<evidence type="ECO:0000256" key="2">
    <source>
        <dbReference type="ARBA" id="ARBA00023203"/>
    </source>
</evidence>
<dbReference type="InterPro" id="IPR039959">
    <property type="entry name" value="Fimbrin/Plastin"/>
</dbReference>
<dbReference type="PROSITE" id="PS50021">
    <property type="entry name" value="CH"/>
    <property type="match status" value="1"/>
</dbReference>
<dbReference type="CDD" id="cd21218">
    <property type="entry name" value="CH_PLS_FIM_rpt2"/>
    <property type="match status" value="1"/>
</dbReference>
<dbReference type="EMBL" id="LSRX01000483">
    <property type="protein sequence ID" value="OLP96018.1"/>
    <property type="molecule type" value="Genomic_DNA"/>
</dbReference>
<evidence type="ECO:0000256" key="3">
    <source>
        <dbReference type="SAM" id="MobiDB-lite"/>
    </source>
</evidence>
<organism evidence="5 6">
    <name type="scientific">Symbiodinium microadriaticum</name>
    <name type="common">Dinoflagellate</name>
    <name type="synonym">Zooxanthella microadriatica</name>
    <dbReference type="NCBI Taxonomy" id="2951"/>
    <lineage>
        <taxon>Eukaryota</taxon>
        <taxon>Sar</taxon>
        <taxon>Alveolata</taxon>
        <taxon>Dinophyceae</taxon>
        <taxon>Suessiales</taxon>
        <taxon>Symbiodiniaceae</taxon>
        <taxon>Symbiodinium</taxon>
    </lineage>
</organism>
<dbReference type="PANTHER" id="PTHR19961:SF18">
    <property type="entry name" value="FI19014P1"/>
    <property type="match status" value="1"/>
</dbReference>
<accession>A0A1Q9DLH9</accession>
<comment type="caution">
    <text evidence="5">The sequence shown here is derived from an EMBL/GenBank/DDBJ whole genome shotgun (WGS) entry which is preliminary data.</text>
</comment>
<dbReference type="AlphaFoldDB" id="A0A1Q9DLH9"/>
<keyword evidence="2" id="KW-0009">Actin-binding</keyword>